<comment type="caution">
    <text evidence="2">The sequence shown here is derived from an EMBL/GenBank/DDBJ whole genome shotgun (WGS) entry which is preliminary data.</text>
</comment>
<dbReference type="Proteomes" id="UP000260943">
    <property type="component" value="Unassembled WGS sequence"/>
</dbReference>
<dbReference type="AlphaFoldDB" id="A0A3E4QY75"/>
<dbReference type="Pfam" id="PF22016">
    <property type="entry name" value="DUF6933"/>
    <property type="match status" value="1"/>
</dbReference>
<accession>A0A3E4QY75</accession>
<evidence type="ECO:0000313" key="2">
    <source>
        <dbReference type="EMBL" id="RGL12159.1"/>
    </source>
</evidence>
<feature type="domain" description="DUF6933" evidence="1">
    <location>
        <begin position="3"/>
        <end position="171"/>
    </location>
</feature>
<organism evidence="2 3">
    <name type="scientific">Collinsella tanakaei</name>
    <dbReference type="NCBI Taxonomy" id="626935"/>
    <lineage>
        <taxon>Bacteria</taxon>
        <taxon>Bacillati</taxon>
        <taxon>Actinomycetota</taxon>
        <taxon>Coriobacteriia</taxon>
        <taxon>Coriobacteriales</taxon>
        <taxon>Coriobacteriaceae</taxon>
        <taxon>Collinsella</taxon>
    </lineage>
</organism>
<sequence>MELGITNPLQKFLKLKQPPYGTCPDPLFCWDVHRVKIANGKVLMIVSNASTYFVAITRMTAATWKRWEGEAVGAIADSMAVSGFDEATIRAYLDAAGVSAGESFYRLTGGVEVTKTHGRVSVGHMNQSVDMIWFENVDSQCSVQSDMCYLLNNKLIRNCSLRKSYIFPAEAFAESLAEHGILRGKVTLN</sequence>
<protein>
    <recommendedName>
        <fullName evidence="1">DUF6933 domain-containing protein</fullName>
    </recommendedName>
</protein>
<gene>
    <name evidence="2" type="ORF">DXC81_00360</name>
</gene>
<dbReference type="EMBL" id="QSRJ01000001">
    <property type="protein sequence ID" value="RGL12159.1"/>
    <property type="molecule type" value="Genomic_DNA"/>
</dbReference>
<evidence type="ECO:0000313" key="3">
    <source>
        <dbReference type="Proteomes" id="UP000260943"/>
    </source>
</evidence>
<name>A0A3E4QY75_9ACTN</name>
<proteinExistence type="predicted"/>
<evidence type="ECO:0000259" key="1">
    <source>
        <dbReference type="Pfam" id="PF22016"/>
    </source>
</evidence>
<dbReference type="InterPro" id="IPR053864">
    <property type="entry name" value="DUF6933"/>
</dbReference>
<reference evidence="2 3" key="1">
    <citation type="submission" date="2018-08" db="EMBL/GenBank/DDBJ databases">
        <title>A genome reference for cultivated species of the human gut microbiota.</title>
        <authorList>
            <person name="Zou Y."/>
            <person name="Xue W."/>
            <person name="Luo G."/>
        </authorList>
    </citation>
    <scope>NUCLEOTIDE SEQUENCE [LARGE SCALE GENOMIC DNA]</scope>
    <source>
        <strain evidence="2 3">TF08-14</strain>
    </source>
</reference>
<dbReference type="RefSeq" id="WP_117678687.1">
    <property type="nucleotide sequence ID" value="NZ_QSRJ01000001.1"/>
</dbReference>